<protein>
    <submittedName>
        <fullName evidence="1">Uncharacterized protein</fullName>
    </submittedName>
</protein>
<comment type="caution">
    <text evidence="1">The sequence shown here is derived from an EMBL/GenBank/DDBJ whole genome shotgun (WGS) entry which is preliminary data.</text>
</comment>
<name>A0ABT1KC69_9ACTN</name>
<gene>
    <name evidence="1" type="ORF">HD595_007309</name>
</gene>
<organism evidence="1 2">
    <name type="scientific">Nonomuraea roseoviolacea subsp. carminata</name>
    <dbReference type="NCBI Taxonomy" id="160689"/>
    <lineage>
        <taxon>Bacteria</taxon>
        <taxon>Bacillati</taxon>
        <taxon>Actinomycetota</taxon>
        <taxon>Actinomycetes</taxon>
        <taxon>Streptosporangiales</taxon>
        <taxon>Streptosporangiaceae</taxon>
        <taxon>Nonomuraea</taxon>
    </lineage>
</organism>
<accession>A0ABT1KC69</accession>
<dbReference type="Proteomes" id="UP001320766">
    <property type="component" value="Unassembled WGS sequence"/>
</dbReference>
<evidence type="ECO:0000313" key="2">
    <source>
        <dbReference type="Proteomes" id="UP001320766"/>
    </source>
</evidence>
<evidence type="ECO:0000313" key="1">
    <source>
        <dbReference type="EMBL" id="MCP2351187.1"/>
    </source>
</evidence>
<sequence length="231" mass="25269">MRETTAPKDGAATDAAPSLRITVEGVQAAEFAAVPTLEFALRIAAADGVEVRSVVLETQLRIAVTRRGYDEACRERLADLFGPPELWGRRPASLLWAQHVTQLPAFTGETTAPLRVPCTYDFDVAAAKYLDGVRDGAIPLEFLFSGTVFALAGGMLRATRIPWDTEAGFRMPAATWRDLMDRHFPGAAWLRLGRDTFDRLHAYRTRNALPGWDAVVESLLKAGADGRADGR</sequence>
<dbReference type="Pfam" id="PF19562">
    <property type="entry name" value="DUF6084"/>
    <property type="match status" value="1"/>
</dbReference>
<proteinExistence type="predicted"/>
<keyword evidence="2" id="KW-1185">Reference proteome</keyword>
<dbReference type="EMBL" id="JAMZEC010000001">
    <property type="protein sequence ID" value="MCP2351187.1"/>
    <property type="molecule type" value="Genomic_DNA"/>
</dbReference>
<reference evidence="1 2" key="1">
    <citation type="submission" date="2022-06" db="EMBL/GenBank/DDBJ databases">
        <title>Sequencing the genomes of 1000 actinobacteria strains.</title>
        <authorList>
            <person name="Klenk H.-P."/>
        </authorList>
    </citation>
    <scope>NUCLEOTIDE SEQUENCE [LARGE SCALE GENOMIC DNA]</scope>
    <source>
        <strain evidence="1 2">DSM 44170</strain>
    </source>
</reference>
<dbReference type="RefSeq" id="WP_253777272.1">
    <property type="nucleotide sequence ID" value="NZ_BAAAVE010000002.1"/>
</dbReference>
<dbReference type="InterPro" id="IPR045730">
    <property type="entry name" value="DUF6084"/>
</dbReference>